<dbReference type="EMBL" id="JAAAMV010000009">
    <property type="protein sequence ID" value="NBD25034.1"/>
    <property type="molecule type" value="Genomic_DNA"/>
</dbReference>
<sequence>MKVDIISDIACPWCYVAKTRFWRALREFPGAERVEVDYVPFQLNPMMPMAAMWQIWKRWSD</sequence>
<accession>A0ABW9XRQ3</accession>
<dbReference type="Gene3D" id="3.40.30.10">
    <property type="entry name" value="Glutaredoxin"/>
    <property type="match status" value="1"/>
</dbReference>
<protein>
    <recommendedName>
        <fullName evidence="1">DSBA-like thioredoxin domain-containing protein</fullName>
    </recommendedName>
</protein>
<dbReference type="SUPFAM" id="SSF52833">
    <property type="entry name" value="Thioredoxin-like"/>
    <property type="match status" value="1"/>
</dbReference>
<dbReference type="RefSeq" id="WP_161743837.1">
    <property type="nucleotide sequence ID" value="NZ_JAAAMV010000009.1"/>
</dbReference>
<dbReference type="InterPro" id="IPR001853">
    <property type="entry name" value="DSBA-like_thioredoxin_dom"/>
</dbReference>
<keyword evidence="3" id="KW-1185">Reference proteome</keyword>
<feature type="domain" description="DSBA-like thioredoxin" evidence="1">
    <location>
        <begin position="3"/>
        <end position="48"/>
    </location>
</feature>
<evidence type="ECO:0000313" key="3">
    <source>
        <dbReference type="Proteomes" id="UP000665561"/>
    </source>
</evidence>
<evidence type="ECO:0000313" key="2">
    <source>
        <dbReference type="EMBL" id="NBD25034.1"/>
    </source>
</evidence>
<dbReference type="Pfam" id="PF01323">
    <property type="entry name" value="DSBA"/>
    <property type="match status" value="1"/>
</dbReference>
<reference evidence="2 3" key="1">
    <citation type="submission" date="2020-01" db="EMBL/GenBank/DDBJ databases">
        <title>Paenibacillus soybeanensis sp. nov. isolated from the nodules of soybean (Glycine max(L.) Merr).</title>
        <authorList>
            <person name="Wang H."/>
        </authorList>
    </citation>
    <scope>NUCLEOTIDE SEQUENCE [LARGE SCALE GENOMIC DNA]</scope>
    <source>
        <strain evidence="2 3">T1</strain>
    </source>
</reference>
<dbReference type="Proteomes" id="UP000665561">
    <property type="component" value="Unassembled WGS sequence"/>
</dbReference>
<name>A0ABW9XRQ3_9BACL</name>
<gene>
    <name evidence="2" type="ORF">GT019_14210</name>
</gene>
<proteinExistence type="predicted"/>
<dbReference type="InterPro" id="IPR036249">
    <property type="entry name" value="Thioredoxin-like_sf"/>
</dbReference>
<evidence type="ECO:0000259" key="1">
    <source>
        <dbReference type="Pfam" id="PF01323"/>
    </source>
</evidence>
<organism evidence="2 3">
    <name type="scientific">Paenibacillus glycinis</name>
    <dbReference type="NCBI Taxonomy" id="2697035"/>
    <lineage>
        <taxon>Bacteria</taxon>
        <taxon>Bacillati</taxon>
        <taxon>Bacillota</taxon>
        <taxon>Bacilli</taxon>
        <taxon>Bacillales</taxon>
        <taxon>Paenibacillaceae</taxon>
        <taxon>Paenibacillus</taxon>
    </lineage>
</organism>
<comment type="caution">
    <text evidence="2">The sequence shown here is derived from an EMBL/GenBank/DDBJ whole genome shotgun (WGS) entry which is preliminary data.</text>
</comment>